<evidence type="ECO:0000256" key="2">
    <source>
        <dbReference type="ARBA" id="ARBA00022448"/>
    </source>
</evidence>
<feature type="domain" description="Amino acid permease/ SLC12A" evidence="8">
    <location>
        <begin position="22"/>
        <end position="400"/>
    </location>
</feature>
<comment type="caution">
    <text evidence="9">The sequence shown here is derived from an EMBL/GenBank/DDBJ whole genome shotgun (WGS) entry which is preliminary data.</text>
</comment>
<protein>
    <submittedName>
        <fullName evidence="9">L-asparagine transporter-like permease</fullName>
    </submittedName>
</protein>
<feature type="transmembrane region" description="Helical" evidence="7">
    <location>
        <begin position="283"/>
        <end position="311"/>
    </location>
</feature>
<keyword evidence="3 7" id="KW-0812">Transmembrane</keyword>
<evidence type="ECO:0000256" key="6">
    <source>
        <dbReference type="ARBA" id="ARBA00023136"/>
    </source>
</evidence>
<dbReference type="Proteomes" id="UP001267290">
    <property type="component" value="Unassembled WGS sequence"/>
</dbReference>
<keyword evidence="10" id="KW-1185">Reference proteome</keyword>
<organism evidence="9 10">
    <name type="scientific">Paenibacillus qinlingensis</name>
    <dbReference type="NCBI Taxonomy" id="1837343"/>
    <lineage>
        <taxon>Bacteria</taxon>
        <taxon>Bacillati</taxon>
        <taxon>Bacillota</taxon>
        <taxon>Bacilli</taxon>
        <taxon>Bacillales</taxon>
        <taxon>Paenibacillaceae</taxon>
        <taxon>Paenibacillus</taxon>
    </lineage>
</organism>
<feature type="transmembrane region" description="Helical" evidence="7">
    <location>
        <begin position="20"/>
        <end position="41"/>
    </location>
</feature>
<comment type="subcellular location">
    <subcellularLocation>
        <location evidence="1">Membrane</location>
        <topology evidence="1">Multi-pass membrane protein</topology>
    </subcellularLocation>
</comment>
<feature type="transmembrane region" description="Helical" evidence="7">
    <location>
        <begin position="237"/>
        <end position="263"/>
    </location>
</feature>
<evidence type="ECO:0000256" key="3">
    <source>
        <dbReference type="ARBA" id="ARBA00022692"/>
    </source>
</evidence>
<feature type="transmembrane region" description="Helical" evidence="7">
    <location>
        <begin position="118"/>
        <end position="143"/>
    </location>
</feature>
<dbReference type="Pfam" id="PF00324">
    <property type="entry name" value="AA_permease"/>
    <property type="match status" value="1"/>
</dbReference>
<feature type="transmembrane region" description="Helical" evidence="7">
    <location>
        <begin position="390"/>
        <end position="410"/>
    </location>
</feature>
<evidence type="ECO:0000256" key="1">
    <source>
        <dbReference type="ARBA" id="ARBA00004141"/>
    </source>
</evidence>
<proteinExistence type="predicted"/>
<keyword evidence="2" id="KW-0813">Transport</keyword>
<dbReference type="InterPro" id="IPR004841">
    <property type="entry name" value="AA-permease/SLC12A_dom"/>
</dbReference>
<dbReference type="PANTHER" id="PTHR43495:SF5">
    <property type="entry name" value="GAMMA-AMINOBUTYRIC ACID PERMEASE"/>
    <property type="match status" value="1"/>
</dbReference>
<sequence>MSTNATGPTNSTMTWWQLSLLGVACTLGTGYFLGAGIGLTMSGASMLLMFILAAAGTYFVLDALIQMTGDNPQQGSFRTYAKIAFGRWAGFSCGWIYWGSQLMIVGSQLAALSLFTRFWFPTIPMWLFALIYASLGVGVILLGAEAFERSEHFFALIKVSALLMFLLLAGAAVLGWISGGLHPLSFPINGNTFIPSGLTGTWSSFIYAFYAFGGTEMMGLFALRLDKSSEAHKAGSIMILLLAILYIVSLFFVLTLLPLHALHDKKSPFQVSLESYPLPYVPHVFNAILIIAAFSTMVASLFAVTSILVALAKDHDAPFLFTRSTGKRQIPYPALGFTSGGMAAAVVLSLILPEELYTVMSTAAGLTLLFIWLVILLSSGRLLTRTTSNVVKRWAGILLILSAISGAAFHPTTRPGFFVSLIFILIIAAITYAVHFTWPKRAKKRC</sequence>
<keyword evidence="4" id="KW-0029">Amino-acid transport</keyword>
<feature type="transmembrane region" description="Helical" evidence="7">
    <location>
        <begin position="358"/>
        <end position="378"/>
    </location>
</feature>
<dbReference type="Gene3D" id="1.20.1740.10">
    <property type="entry name" value="Amino acid/polyamine transporter I"/>
    <property type="match status" value="1"/>
</dbReference>
<gene>
    <name evidence="9" type="ORF">J2736_000154</name>
</gene>
<dbReference type="RefSeq" id="WP_310222574.1">
    <property type="nucleotide sequence ID" value="NZ_JAVDSB010000001.1"/>
</dbReference>
<name>A0ABU1NND1_9BACL</name>
<evidence type="ECO:0000256" key="5">
    <source>
        <dbReference type="ARBA" id="ARBA00022989"/>
    </source>
</evidence>
<dbReference type="PIRSF" id="PIRSF006060">
    <property type="entry name" value="AA_transporter"/>
    <property type="match status" value="1"/>
</dbReference>
<evidence type="ECO:0000256" key="4">
    <source>
        <dbReference type="ARBA" id="ARBA00022970"/>
    </source>
</evidence>
<dbReference type="PANTHER" id="PTHR43495">
    <property type="entry name" value="GABA PERMEASE"/>
    <property type="match status" value="1"/>
</dbReference>
<feature type="transmembrane region" description="Helical" evidence="7">
    <location>
        <begin position="416"/>
        <end position="438"/>
    </location>
</feature>
<dbReference type="EMBL" id="JAVDSB010000001">
    <property type="protein sequence ID" value="MDR6548971.1"/>
    <property type="molecule type" value="Genomic_DNA"/>
</dbReference>
<feature type="transmembrane region" description="Helical" evidence="7">
    <location>
        <begin position="155"/>
        <end position="177"/>
    </location>
</feature>
<evidence type="ECO:0000256" key="7">
    <source>
        <dbReference type="SAM" id="Phobius"/>
    </source>
</evidence>
<feature type="transmembrane region" description="Helical" evidence="7">
    <location>
        <begin position="79"/>
        <end position="98"/>
    </location>
</feature>
<reference evidence="9 10" key="1">
    <citation type="submission" date="2023-07" db="EMBL/GenBank/DDBJ databases">
        <title>Sorghum-associated microbial communities from plants grown in Nebraska, USA.</title>
        <authorList>
            <person name="Schachtman D."/>
        </authorList>
    </citation>
    <scope>NUCLEOTIDE SEQUENCE [LARGE SCALE GENOMIC DNA]</scope>
    <source>
        <strain evidence="9 10">CC258</strain>
    </source>
</reference>
<feature type="transmembrane region" description="Helical" evidence="7">
    <location>
        <begin position="332"/>
        <end position="352"/>
    </location>
</feature>
<accession>A0ABU1NND1</accession>
<evidence type="ECO:0000259" key="8">
    <source>
        <dbReference type="Pfam" id="PF00324"/>
    </source>
</evidence>
<keyword evidence="6 7" id="KW-0472">Membrane</keyword>
<evidence type="ECO:0000313" key="9">
    <source>
        <dbReference type="EMBL" id="MDR6548971.1"/>
    </source>
</evidence>
<feature type="transmembrane region" description="Helical" evidence="7">
    <location>
        <begin position="47"/>
        <end position="67"/>
    </location>
</feature>
<evidence type="ECO:0000313" key="10">
    <source>
        <dbReference type="Proteomes" id="UP001267290"/>
    </source>
</evidence>
<keyword evidence="5 7" id="KW-1133">Transmembrane helix</keyword>